<evidence type="ECO:0000313" key="2">
    <source>
        <dbReference type="Proteomes" id="UP000005239"/>
    </source>
</evidence>
<evidence type="ECO:0000313" key="1">
    <source>
        <dbReference type="EnsemblMetazoa" id="PPA40702.1"/>
    </source>
</evidence>
<accession>A0A2A6C2I2</accession>
<accession>A0A8R1YUH5</accession>
<reference evidence="1" key="2">
    <citation type="submission" date="2022-06" db="UniProtKB">
        <authorList>
            <consortium name="EnsemblMetazoa"/>
        </authorList>
    </citation>
    <scope>IDENTIFICATION</scope>
    <source>
        <strain evidence="1">PS312</strain>
    </source>
</reference>
<organism evidence="1 2">
    <name type="scientific">Pristionchus pacificus</name>
    <name type="common">Parasitic nematode worm</name>
    <dbReference type="NCBI Taxonomy" id="54126"/>
    <lineage>
        <taxon>Eukaryota</taxon>
        <taxon>Metazoa</taxon>
        <taxon>Ecdysozoa</taxon>
        <taxon>Nematoda</taxon>
        <taxon>Chromadorea</taxon>
        <taxon>Rhabditida</taxon>
        <taxon>Rhabditina</taxon>
        <taxon>Diplogasteromorpha</taxon>
        <taxon>Diplogasteroidea</taxon>
        <taxon>Neodiplogasteridae</taxon>
        <taxon>Pristionchus</taxon>
    </lineage>
</organism>
<gene>
    <name evidence="1" type="primary">WBGene00279071</name>
</gene>
<reference evidence="2" key="1">
    <citation type="journal article" date="2008" name="Nat. Genet.">
        <title>The Pristionchus pacificus genome provides a unique perspective on nematode lifestyle and parasitism.</title>
        <authorList>
            <person name="Dieterich C."/>
            <person name="Clifton S.W."/>
            <person name="Schuster L.N."/>
            <person name="Chinwalla A."/>
            <person name="Delehaunty K."/>
            <person name="Dinkelacker I."/>
            <person name="Fulton L."/>
            <person name="Fulton R."/>
            <person name="Godfrey J."/>
            <person name="Minx P."/>
            <person name="Mitreva M."/>
            <person name="Roeseler W."/>
            <person name="Tian H."/>
            <person name="Witte H."/>
            <person name="Yang S.P."/>
            <person name="Wilson R.K."/>
            <person name="Sommer R.J."/>
        </authorList>
    </citation>
    <scope>NUCLEOTIDE SEQUENCE [LARGE SCALE GENOMIC DNA]</scope>
    <source>
        <strain evidence="2">PS312</strain>
    </source>
</reference>
<name>A0A2A6C2I2_PRIPA</name>
<dbReference type="EnsemblMetazoa" id="PPA40702.1">
    <property type="protein sequence ID" value="PPA40702.1"/>
    <property type="gene ID" value="WBGene00279071"/>
</dbReference>
<proteinExistence type="predicted"/>
<dbReference type="Proteomes" id="UP000005239">
    <property type="component" value="Unassembled WGS sequence"/>
</dbReference>
<dbReference type="AlphaFoldDB" id="A0A2A6C2I2"/>
<sequence length="127" mass="14184">MASLVSTQATCIKSLALPRFPSLTSLLSSTIMNSFIIFSFCLLAMTMAMPDMTPQQRAQYDSMKAQAVSRLSSSGQQAQMRLDAMDQQIESYYQSLPQSTRNELDSFHNQMKMTTRSILGNNMGGFF</sequence>
<keyword evidence="2" id="KW-1185">Reference proteome</keyword>
<protein>
    <submittedName>
        <fullName evidence="1">Uncharacterized protein</fullName>
    </submittedName>
</protein>